<dbReference type="GO" id="GO:0005737">
    <property type="term" value="C:cytoplasm"/>
    <property type="evidence" value="ECO:0007669"/>
    <property type="project" value="TreeGrafter"/>
</dbReference>
<organism evidence="6">
    <name type="scientific">marine metagenome</name>
    <dbReference type="NCBI Taxonomy" id="408172"/>
    <lineage>
        <taxon>unclassified sequences</taxon>
        <taxon>metagenomes</taxon>
        <taxon>ecological metagenomes</taxon>
    </lineage>
</organism>
<feature type="domain" description="FAD/NAD(P)-binding" evidence="5">
    <location>
        <begin position="1"/>
        <end position="235"/>
    </location>
</feature>
<evidence type="ECO:0000256" key="4">
    <source>
        <dbReference type="ARBA" id="ARBA00023002"/>
    </source>
</evidence>
<dbReference type="InterPro" id="IPR023753">
    <property type="entry name" value="FAD/NAD-binding_dom"/>
</dbReference>
<keyword evidence="3" id="KW-0274">FAD</keyword>
<dbReference type="PRINTS" id="PR00411">
    <property type="entry name" value="PNDRDTASEI"/>
</dbReference>
<name>A0A383D2Q8_9ZZZZ</name>
<evidence type="ECO:0000256" key="1">
    <source>
        <dbReference type="ARBA" id="ARBA00001974"/>
    </source>
</evidence>
<dbReference type="Gene3D" id="3.50.50.60">
    <property type="entry name" value="FAD/NAD(P)-binding domain"/>
    <property type="match status" value="2"/>
</dbReference>
<feature type="non-terminal residue" evidence="6">
    <location>
        <position position="1"/>
    </location>
</feature>
<keyword evidence="2" id="KW-0285">Flavoprotein</keyword>
<proteinExistence type="predicted"/>
<evidence type="ECO:0000259" key="5">
    <source>
        <dbReference type="Pfam" id="PF07992"/>
    </source>
</evidence>
<evidence type="ECO:0000313" key="6">
    <source>
        <dbReference type="EMBL" id="SVE38594.1"/>
    </source>
</evidence>
<dbReference type="PANTHER" id="PTHR43557">
    <property type="entry name" value="APOPTOSIS-INDUCING FACTOR 1"/>
    <property type="match status" value="1"/>
</dbReference>
<evidence type="ECO:0000256" key="2">
    <source>
        <dbReference type="ARBA" id="ARBA00022630"/>
    </source>
</evidence>
<dbReference type="PRINTS" id="PR00368">
    <property type="entry name" value="FADPNR"/>
</dbReference>
<accession>A0A383D2Q8</accession>
<protein>
    <recommendedName>
        <fullName evidence="5">FAD/NAD(P)-binding domain-containing protein</fullName>
    </recommendedName>
</protein>
<dbReference type="Pfam" id="PF07992">
    <property type="entry name" value="Pyr_redox_2"/>
    <property type="match status" value="1"/>
</dbReference>
<sequence>GASLAGINAAETLRRLGYDGRLVIIGDEPHAPYDRPPLSKEILQGKWTGERLSIRPDEFEALEADKLIGIRAQAVDMSDRRLQLSGGDSLAFDGLIIATGSELRRIAGLPELAGLHYLRTMEDALAIRRAFDESPRVLVVGAGFIGCEVAASARAVGLEVTLVEPLASPMSPLGPEVGQTAAALQHDNGVDLRCGVSLAGLEGAGRVERARLSDDSILDTDLVVVGVGVRPATGWLDS</sequence>
<reference evidence="6" key="1">
    <citation type="submission" date="2018-05" db="EMBL/GenBank/DDBJ databases">
        <authorList>
            <person name="Lanie J.A."/>
            <person name="Ng W.-L."/>
            <person name="Kazmierczak K.M."/>
            <person name="Andrzejewski T.M."/>
            <person name="Davidsen T.M."/>
            <person name="Wayne K.J."/>
            <person name="Tettelin H."/>
            <person name="Glass J.I."/>
            <person name="Rusch D."/>
            <person name="Podicherti R."/>
            <person name="Tsui H.-C.T."/>
            <person name="Winkler M.E."/>
        </authorList>
    </citation>
    <scope>NUCLEOTIDE SEQUENCE</scope>
</reference>
<dbReference type="InterPro" id="IPR036188">
    <property type="entry name" value="FAD/NAD-bd_sf"/>
</dbReference>
<gene>
    <name evidence="6" type="ORF">METZ01_LOCUS491448</name>
</gene>
<dbReference type="InterPro" id="IPR050446">
    <property type="entry name" value="FAD-oxidoreductase/Apoptosis"/>
</dbReference>
<dbReference type="SUPFAM" id="SSF51905">
    <property type="entry name" value="FAD/NAD(P)-binding domain"/>
    <property type="match status" value="1"/>
</dbReference>
<evidence type="ECO:0000256" key="3">
    <source>
        <dbReference type="ARBA" id="ARBA00022827"/>
    </source>
</evidence>
<dbReference type="PANTHER" id="PTHR43557:SF2">
    <property type="entry name" value="RIESKE DOMAIN-CONTAINING PROTEIN-RELATED"/>
    <property type="match status" value="1"/>
</dbReference>
<dbReference type="AlphaFoldDB" id="A0A383D2Q8"/>
<comment type="cofactor">
    <cofactor evidence="1">
        <name>FAD</name>
        <dbReference type="ChEBI" id="CHEBI:57692"/>
    </cofactor>
</comment>
<dbReference type="EMBL" id="UINC01213699">
    <property type="protein sequence ID" value="SVE38594.1"/>
    <property type="molecule type" value="Genomic_DNA"/>
</dbReference>
<keyword evidence="4" id="KW-0560">Oxidoreductase</keyword>
<dbReference type="GO" id="GO:0016651">
    <property type="term" value="F:oxidoreductase activity, acting on NAD(P)H"/>
    <property type="evidence" value="ECO:0007669"/>
    <property type="project" value="TreeGrafter"/>
</dbReference>
<feature type="non-terminal residue" evidence="6">
    <location>
        <position position="238"/>
    </location>
</feature>